<evidence type="ECO:0000313" key="2">
    <source>
        <dbReference type="Proteomes" id="UP001152795"/>
    </source>
</evidence>
<dbReference type="Proteomes" id="UP001152795">
    <property type="component" value="Unassembled WGS sequence"/>
</dbReference>
<comment type="caution">
    <text evidence="1">The sequence shown here is derived from an EMBL/GenBank/DDBJ whole genome shotgun (WGS) entry which is preliminary data.</text>
</comment>
<protein>
    <submittedName>
        <fullName evidence="1">Uncharacterized protein</fullName>
    </submittedName>
</protein>
<evidence type="ECO:0000313" key="1">
    <source>
        <dbReference type="EMBL" id="CAB4004392.1"/>
    </source>
</evidence>
<keyword evidence="2" id="KW-1185">Reference proteome</keyword>
<proteinExistence type="predicted"/>
<dbReference type="AlphaFoldDB" id="A0A6S7IEG0"/>
<organism evidence="1 2">
    <name type="scientific">Paramuricea clavata</name>
    <name type="common">Red gorgonian</name>
    <name type="synonym">Violescent sea-whip</name>
    <dbReference type="NCBI Taxonomy" id="317549"/>
    <lineage>
        <taxon>Eukaryota</taxon>
        <taxon>Metazoa</taxon>
        <taxon>Cnidaria</taxon>
        <taxon>Anthozoa</taxon>
        <taxon>Octocorallia</taxon>
        <taxon>Malacalcyonacea</taxon>
        <taxon>Plexauridae</taxon>
        <taxon>Paramuricea</taxon>
    </lineage>
</organism>
<name>A0A6S7IEG0_PARCT</name>
<reference evidence="1" key="1">
    <citation type="submission" date="2020-04" db="EMBL/GenBank/DDBJ databases">
        <authorList>
            <person name="Alioto T."/>
            <person name="Alioto T."/>
            <person name="Gomez Garrido J."/>
        </authorList>
    </citation>
    <scope>NUCLEOTIDE SEQUENCE</scope>
    <source>
        <strain evidence="1">A484AB</strain>
    </source>
</reference>
<gene>
    <name evidence="1" type="ORF">PACLA_8A038759</name>
</gene>
<accession>A0A6S7IEG0</accession>
<sequence>MADSHGLQGSANTRSNSRILAESLSRVVELNEESGSMMESGLSELNTSCEDRDIGEGVGGDLGSKSDEAYKDFLKAIKAGNIEVTEILKYVNIIERDILDTSTEEVKQKLLKYSSISLNGTRTGIIELCKHKFSQFPKNKPFRRLNRQGGHPATEKLATDILNLVKFCSSGEVTSEINDIFLKPPSQGVQSFLNVMAENADEFQNLINPKCSQDERERFSSLLEKLDENYYQLNDDFDDAMISMKQEITDLKKNMCDKEVKISTLKE</sequence>
<dbReference type="EMBL" id="CACRXK020004893">
    <property type="protein sequence ID" value="CAB4004392.1"/>
    <property type="molecule type" value="Genomic_DNA"/>
</dbReference>